<dbReference type="Gene3D" id="3.30.70.1430">
    <property type="entry name" value="Multidrug efflux transporter AcrB pore domain"/>
    <property type="match status" value="2"/>
</dbReference>
<feature type="transmembrane region" description="Helical" evidence="1">
    <location>
        <begin position="903"/>
        <end position="919"/>
    </location>
</feature>
<evidence type="ECO:0000313" key="2">
    <source>
        <dbReference type="EMBL" id="PYF06967.1"/>
    </source>
</evidence>
<evidence type="ECO:0000256" key="1">
    <source>
        <dbReference type="SAM" id="Phobius"/>
    </source>
</evidence>
<keyword evidence="1" id="KW-0472">Membrane</keyword>
<dbReference type="Gene3D" id="3.30.70.1320">
    <property type="entry name" value="Multidrug efflux transporter AcrB pore domain like"/>
    <property type="match status" value="1"/>
</dbReference>
<dbReference type="SUPFAM" id="SSF82714">
    <property type="entry name" value="Multidrug efflux transporter AcrB TolC docking domain, DN and DC subdomains"/>
    <property type="match status" value="2"/>
</dbReference>
<dbReference type="OrthoDB" id="9798415at2"/>
<feature type="transmembrane region" description="Helical" evidence="1">
    <location>
        <begin position="362"/>
        <end position="382"/>
    </location>
</feature>
<dbReference type="SUPFAM" id="SSF82866">
    <property type="entry name" value="Multidrug efflux transporter AcrB transmembrane domain"/>
    <property type="match status" value="2"/>
</dbReference>
<feature type="transmembrane region" description="Helical" evidence="1">
    <location>
        <begin position="464"/>
        <end position="491"/>
    </location>
</feature>
<dbReference type="Proteomes" id="UP000247727">
    <property type="component" value="Unassembled WGS sequence"/>
</dbReference>
<dbReference type="GO" id="GO:0005886">
    <property type="term" value="C:plasma membrane"/>
    <property type="evidence" value="ECO:0007669"/>
    <property type="project" value="TreeGrafter"/>
</dbReference>
<dbReference type="RefSeq" id="WP_110807081.1">
    <property type="nucleotide sequence ID" value="NZ_QJTK01000021.1"/>
</dbReference>
<dbReference type="GO" id="GO:0042910">
    <property type="term" value="F:xenobiotic transmembrane transporter activity"/>
    <property type="evidence" value="ECO:0007669"/>
    <property type="project" value="TreeGrafter"/>
</dbReference>
<dbReference type="SUPFAM" id="SSF82693">
    <property type="entry name" value="Multidrug efflux transporter AcrB pore domain, PN1, PN2, PC1 and PC2 subdomains"/>
    <property type="match status" value="2"/>
</dbReference>
<feature type="transmembrane region" description="Helical" evidence="1">
    <location>
        <begin position="954"/>
        <end position="973"/>
    </location>
</feature>
<dbReference type="Gene3D" id="3.30.2090.10">
    <property type="entry name" value="Multidrug efflux transporter AcrB TolC docking domain, DN and DC subdomains"/>
    <property type="match status" value="2"/>
</dbReference>
<evidence type="ECO:0000313" key="3">
    <source>
        <dbReference type="Proteomes" id="UP000247727"/>
    </source>
</evidence>
<dbReference type="AlphaFoldDB" id="A0A318TSR4"/>
<dbReference type="Pfam" id="PF00873">
    <property type="entry name" value="ACR_tran"/>
    <property type="match status" value="1"/>
</dbReference>
<keyword evidence="1" id="KW-0812">Transmembrane</keyword>
<dbReference type="Gene3D" id="1.20.1640.10">
    <property type="entry name" value="Multidrug efflux transporter AcrB transmembrane domain"/>
    <property type="match status" value="2"/>
</dbReference>
<feature type="transmembrane region" description="Helical" evidence="1">
    <location>
        <begin position="877"/>
        <end position="897"/>
    </location>
</feature>
<reference evidence="2 3" key="1">
    <citation type="submission" date="2018-06" db="EMBL/GenBank/DDBJ databases">
        <title>Genomic Encyclopedia of Type Strains, Phase III (KMG-III): the genomes of soil and plant-associated and newly described type strains.</title>
        <authorList>
            <person name="Whitman W."/>
        </authorList>
    </citation>
    <scope>NUCLEOTIDE SEQUENCE [LARGE SCALE GENOMIC DNA]</scope>
    <source>
        <strain evidence="2 3">JA737</strain>
    </source>
</reference>
<proteinExistence type="predicted"/>
<accession>A0A318TSR4</accession>
<feature type="transmembrane region" description="Helical" evidence="1">
    <location>
        <begin position="851"/>
        <end position="870"/>
    </location>
</feature>
<dbReference type="EMBL" id="QJTK01000021">
    <property type="protein sequence ID" value="PYF06967.1"/>
    <property type="molecule type" value="Genomic_DNA"/>
</dbReference>
<feature type="transmembrane region" description="Helical" evidence="1">
    <location>
        <begin position="979"/>
        <end position="1006"/>
    </location>
</feature>
<dbReference type="PRINTS" id="PR00702">
    <property type="entry name" value="ACRIFLAVINRP"/>
</dbReference>
<name>A0A318TSR4_9RHOB</name>
<gene>
    <name evidence="2" type="ORF">C8J30_12111</name>
</gene>
<dbReference type="InterPro" id="IPR001036">
    <property type="entry name" value="Acrflvin-R"/>
</dbReference>
<comment type="caution">
    <text evidence="2">The sequence shown here is derived from an EMBL/GenBank/DDBJ whole genome shotgun (WGS) entry which is preliminary data.</text>
</comment>
<feature type="transmembrane region" description="Helical" evidence="1">
    <location>
        <begin position="521"/>
        <end position="538"/>
    </location>
</feature>
<dbReference type="PANTHER" id="PTHR32063:SF64">
    <property type="entry name" value="ACRB_ACRD_ACRF FAMILY PROTEIN"/>
    <property type="match status" value="1"/>
</dbReference>
<keyword evidence="3" id="KW-1185">Reference proteome</keyword>
<dbReference type="Gene3D" id="3.30.70.1440">
    <property type="entry name" value="Multidrug efflux transporter AcrB pore domain"/>
    <property type="match status" value="1"/>
</dbReference>
<keyword evidence="1" id="KW-1133">Transmembrane helix</keyword>
<dbReference type="PANTHER" id="PTHR32063">
    <property type="match status" value="1"/>
</dbReference>
<dbReference type="InterPro" id="IPR027463">
    <property type="entry name" value="AcrB_DN_DC_subdom"/>
</dbReference>
<organism evidence="2 3">
    <name type="scientific">Rhodobacter viridis</name>
    <dbReference type="NCBI Taxonomy" id="1054202"/>
    <lineage>
        <taxon>Bacteria</taxon>
        <taxon>Pseudomonadati</taxon>
        <taxon>Pseudomonadota</taxon>
        <taxon>Alphaproteobacteria</taxon>
        <taxon>Rhodobacterales</taxon>
        <taxon>Rhodobacter group</taxon>
        <taxon>Rhodobacter</taxon>
    </lineage>
</organism>
<feature type="transmembrane region" description="Helical" evidence="1">
    <location>
        <begin position="429"/>
        <end position="452"/>
    </location>
</feature>
<sequence length="1024" mass="110158">MKFNLSDWALRHRSMVWYLILVSLVAGVMAYRNLGREEDPSFTIKIMIVTAVLPGATAEETREQVTDRIEKKLQELPNLKFTRSETFPGRAVVQIELTPETRGEAVTRTWQKVRNMMADIRPDFPAEFAGFYFNDSFGDVYGSIYAFTSDGFSPQEVKDRVEKVRSAVLTLKAAGKVELIGTQDPVVHVEFSARKLAALGLDQAQVLGTLAAQNAIVPSGVIRTEDELVAVRMSGRFADAEELAAAPLRVGEIFFRLSDVATVRAGFEDPPGDLFRYNGKPAVGLIIGMKQGANILEFGAELTALMDRIATELPVGIELHKVADQPRVVEESVNHFLRSLAEAVAIVLIVSFISLGWRAGLVVTMSIPLVLALTFVILDGMGVTLQRISLGALIIALGLLVDDAMIAIETMIARLEAGDSIAKAAAHAWTSIAFPMLSGTLVTVAGFIPIGLNSSQAGEYTLSLFYVIAISLMLSWVVAVLFAPLIGATFLPKTMPHHDPTPGLLRRAFHGLLRGAMRAKWLTIVLTVALFGTALYGMRHIEQQFFPASDRPELLIDVTMRQNSAIAATDAAMAELDQWLATRPEAAYWTTYVGRSSPRFLLSLDAPTPVPFIGQIVVMTKGLEDRNALRAALADHAAKLPGIDVFSKLIELGPPVGKPVQYRLMGPDRGLLLTEAQALAEQLAQDSRLSNITIDEGEPVRVARVVLDQERLRQLGLTQKDVAQALQTLFEGVTVTELRDGQTLVDVVARGAVADRSSIASLGSLQLPSPSGVPVPLLSFATLDWQMEPPVLHARNRVPTITVKAAVVGANQPATVTRDLAPAIAAQMANLPAGTTIEPGGVAESSGESQAPIVAVVPLMVLIILTLVMVQMQSFRLMFIVLAVAPLGLIGVVAAMLPSGQPLGFVAILGVLALVGILIRNSLILMAEVEELIEAGRSHWDAVFEASDSRARPILLTAAAASLALIPISREVFWAPMAFAMMGGIIAGTLITLVFAPALYCAVFGVKAPPRPPRPEPEALPGRV</sequence>
<feature type="transmembrane region" description="Helical" evidence="1">
    <location>
        <begin position="388"/>
        <end position="408"/>
    </location>
</feature>
<protein>
    <submittedName>
        <fullName evidence="2">Multidrug efflux pump subunit AcrB</fullName>
    </submittedName>
</protein>